<gene>
    <name evidence="3" type="ORF">GCM10011511_13400</name>
</gene>
<proteinExistence type="predicted"/>
<keyword evidence="4" id="KW-1185">Reference proteome</keyword>
<evidence type="ECO:0000313" key="3">
    <source>
        <dbReference type="EMBL" id="GGA91377.1"/>
    </source>
</evidence>
<dbReference type="InterPro" id="IPR011008">
    <property type="entry name" value="Dimeric_a/b-barrel"/>
</dbReference>
<dbReference type="EMBL" id="BMJC01000001">
    <property type="protein sequence ID" value="GGA91377.1"/>
    <property type="molecule type" value="Genomic_DNA"/>
</dbReference>
<feature type="signal peptide" evidence="1">
    <location>
        <begin position="1"/>
        <end position="18"/>
    </location>
</feature>
<comment type="caution">
    <text evidence="3">The sequence shown here is derived from an EMBL/GenBank/DDBJ whole genome shotgun (WGS) entry which is preliminary data.</text>
</comment>
<feature type="domain" description="NIPSNAP" evidence="2">
    <location>
        <begin position="164"/>
        <end position="267"/>
    </location>
</feature>
<organism evidence="3 4">
    <name type="scientific">Puia dinghuensis</name>
    <dbReference type="NCBI Taxonomy" id="1792502"/>
    <lineage>
        <taxon>Bacteria</taxon>
        <taxon>Pseudomonadati</taxon>
        <taxon>Bacteroidota</taxon>
        <taxon>Chitinophagia</taxon>
        <taxon>Chitinophagales</taxon>
        <taxon>Chitinophagaceae</taxon>
        <taxon>Puia</taxon>
    </lineage>
</organism>
<name>A0A8J2XS08_9BACT</name>
<dbReference type="RefSeq" id="WP_188929781.1">
    <property type="nucleotide sequence ID" value="NZ_BMJC01000001.1"/>
</dbReference>
<protein>
    <recommendedName>
        <fullName evidence="2">NIPSNAP domain-containing protein</fullName>
    </recommendedName>
</protein>
<dbReference type="AlphaFoldDB" id="A0A8J2XS08"/>
<accession>A0A8J2XS08</accession>
<dbReference type="Proteomes" id="UP000607559">
    <property type="component" value="Unassembled WGS sequence"/>
</dbReference>
<reference evidence="3" key="1">
    <citation type="journal article" date="2014" name="Int. J. Syst. Evol. Microbiol.">
        <title>Complete genome sequence of Corynebacterium casei LMG S-19264T (=DSM 44701T), isolated from a smear-ripened cheese.</title>
        <authorList>
            <consortium name="US DOE Joint Genome Institute (JGI-PGF)"/>
            <person name="Walter F."/>
            <person name="Albersmeier A."/>
            <person name="Kalinowski J."/>
            <person name="Ruckert C."/>
        </authorList>
    </citation>
    <scope>NUCLEOTIDE SEQUENCE</scope>
    <source>
        <strain evidence="3">CGMCC 1.15448</strain>
    </source>
</reference>
<evidence type="ECO:0000256" key="1">
    <source>
        <dbReference type="SAM" id="SignalP"/>
    </source>
</evidence>
<dbReference type="SUPFAM" id="SSF54909">
    <property type="entry name" value="Dimeric alpha+beta barrel"/>
    <property type="match status" value="2"/>
</dbReference>
<feature type="chain" id="PRO_5035147379" description="NIPSNAP domain-containing protein" evidence="1">
    <location>
        <begin position="19"/>
        <end position="269"/>
    </location>
</feature>
<evidence type="ECO:0000313" key="4">
    <source>
        <dbReference type="Proteomes" id="UP000607559"/>
    </source>
</evidence>
<dbReference type="Gene3D" id="3.30.70.100">
    <property type="match status" value="2"/>
</dbReference>
<reference evidence="3" key="2">
    <citation type="submission" date="2020-09" db="EMBL/GenBank/DDBJ databases">
        <authorList>
            <person name="Sun Q."/>
            <person name="Zhou Y."/>
        </authorList>
    </citation>
    <scope>NUCLEOTIDE SEQUENCE</scope>
    <source>
        <strain evidence="3">CGMCC 1.15448</strain>
    </source>
</reference>
<keyword evidence="1" id="KW-0732">Signal</keyword>
<sequence>MTKILIATLLLTALHISATPIPTPLHTSATPAAKQEYYSIRIYQLKNAQQETRVDNYLQAALLPALHRQGIPDVGVFKPIGNDTAAIRRIYVLIPLKSLEQYTGLSAALLKDARYLADGKDYLDATHDDPPYARIETILLQAFPDMPHHAAPGSLQGSPAEKVYELRSYEGPTEKYFNNKVQMFNAGGEIPLFSRLGFHAVFYASVLAGSHMPNLMYMTSFENMASREQHWKDFGADSVWKKLVADPQYQHNVSHIDIVFLHPAPYSDL</sequence>
<evidence type="ECO:0000259" key="2">
    <source>
        <dbReference type="Pfam" id="PF07978"/>
    </source>
</evidence>
<dbReference type="InterPro" id="IPR012577">
    <property type="entry name" value="NIPSNAP"/>
</dbReference>
<dbReference type="Pfam" id="PF07978">
    <property type="entry name" value="NIPSNAP"/>
    <property type="match status" value="1"/>
</dbReference>